<evidence type="ECO:0000256" key="1">
    <source>
        <dbReference type="SAM" id="Phobius"/>
    </source>
</evidence>
<feature type="transmembrane region" description="Helical" evidence="1">
    <location>
        <begin position="21"/>
        <end position="46"/>
    </location>
</feature>
<proteinExistence type="predicted"/>
<evidence type="ECO:0000313" key="3">
    <source>
        <dbReference type="Proteomes" id="UP000587527"/>
    </source>
</evidence>
<keyword evidence="3" id="KW-1185">Reference proteome</keyword>
<comment type="caution">
    <text evidence="2">The sequence shown here is derived from an EMBL/GenBank/DDBJ whole genome shotgun (WGS) entry which is preliminary data.</text>
</comment>
<protein>
    <submittedName>
        <fullName evidence="2">Uncharacterized protein</fullName>
    </submittedName>
</protein>
<sequence length="155" mass="16391">MIPAADAERALAEVKARREQAVTGGLLPGWYWPALGALMLVFVASIESKTQWIIIAGSVFYAAALGALLTVILGRARLQVRNNLLGLRGGLTIAAFTLTLVAIGVGLGFLLDAQGLRWPATIACVPVALGLTFGGPVLMQHLRRMMISRPMGGEL</sequence>
<gene>
    <name evidence="2" type="ORF">F4553_005248</name>
</gene>
<organism evidence="2 3">
    <name type="scientific">Allocatelliglobosispora scoriae</name>
    <dbReference type="NCBI Taxonomy" id="643052"/>
    <lineage>
        <taxon>Bacteria</taxon>
        <taxon>Bacillati</taxon>
        <taxon>Actinomycetota</taxon>
        <taxon>Actinomycetes</taxon>
        <taxon>Micromonosporales</taxon>
        <taxon>Micromonosporaceae</taxon>
        <taxon>Allocatelliglobosispora</taxon>
    </lineage>
</organism>
<keyword evidence="1" id="KW-0472">Membrane</keyword>
<accession>A0A841BXK0</accession>
<dbReference type="EMBL" id="JACHMN010000002">
    <property type="protein sequence ID" value="MBB5871869.1"/>
    <property type="molecule type" value="Genomic_DNA"/>
</dbReference>
<keyword evidence="1" id="KW-0812">Transmembrane</keyword>
<keyword evidence="1" id="KW-1133">Transmembrane helix</keyword>
<dbReference type="AlphaFoldDB" id="A0A841BXK0"/>
<reference evidence="2 3" key="1">
    <citation type="submission" date="2020-08" db="EMBL/GenBank/DDBJ databases">
        <title>Sequencing the genomes of 1000 actinobacteria strains.</title>
        <authorList>
            <person name="Klenk H.-P."/>
        </authorList>
    </citation>
    <scope>NUCLEOTIDE SEQUENCE [LARGE SCALE GENOMIC DNA]</scope>
    <source>
        <strain evidence="2 3">DSM 45362</strain>
    </source>
</reference>
<feature type="transmembrane region" description="Helical" evidence="1">
    <location>
        <begin position="116"/>
        <end position="139"/>
    </location>
</feature>
<dbReference type="RefSeq" id="WP_246466535.1">
    <property type="nucleotide sequence ID" value="NZ_JACHMN010000002.1"/>
</dbReference>
<name>A0A841BXK0_9ACTN</name>
<feature type="transmembrane region" description="Helical" evidence="1">
    <location>
        <begin position="52"/>
        <end position="73"/>
    </location>
</feature>
<evidence type="ECO:0000313" key="2">
    <source>
        <dbReference type="EMBL" id="MBB5871869.1"/>
    </source>
</evidence>
<dbReference type="Proteomes" id="UP000587527">
    <property type="component" value="Unassembled WGS sequence"/>
</dbReference>
<feature type="transmembrane region" description="Helical" evidence="1">
    <location>
        <begin position="85"/>
        <end position="110"/>
    </location>
</feature>